<protein>
    <submittedName>
        <fullName evidence="2">Uncharacterized protein</fullName>
    </submittedName>
</protein>
<dbReference type="EMBL" id="CAJOAY010030069">
    <property type="protein sequence ID" value="CAF4416912.1"/>
    <property type="molecule type" value="Genomic_DNA"/>
</dbReference>
<proteinExistence type="predicted"/>
<evidence type="ECO:0000256" key="1">
    <source>
        <dbReference type="SAM" id="MobiDB-lite"/>
    </source>
</evidence>
<gene>
    <name evidence="2" type="ORF">OKA104_LOCUS52290</name>
</gene>
<organism evidence="2 3">
    <name type="scientific">Adineta steineri</name>
    <dbReference type="NCBI Taxonomy" id="433720"/>
    <lineage>
        <taxon>Eukaryota</taxon>
        <taxon>Metazoa</taxon>
        <taxon>Spiralia</taxon>
        <taxon>Gnathifera</taxon>
        <taxon>Rotifera</taxon>
        <taxon>Eurotatoria</taxon>
        <taxon>Bdelloidea</taxon>
        <taxon>Adinetida</taxon>
        <taxon>Adinetidae</taxon>
        <taxon>Adineta</taxon>
    </lineage>
</organism>
<feature type="region of interest" description="Disordered" evidence="1">
    <location>
        <begin position="1"/>
        <end position="40"/>
    </location>
</feature>
<feature type="compositionally biased region" description="Polar residues" evidence="1">
    <location>
        <begin position="27"/>
        <end position="37"/>
    </location>
</feature>
<dbReference type="Proteomes" id="UP000663881">
    <property type="component" value="Unassembled WGS sequence"/>
</dbReference>
<evidence type="ECO:0000313" key="2">
    <source>
        <dbReference type="EMBL" id="CAF4416912.1"/>
    </source>
</evidence>
<reference evidence="2" key="1">
    <citation type="submission" date="2021-02" db="EMBL/GenBank/DDBJ databases">
        <authorList>
            <person name="Nowell W R."/>
        </authorList>
    </citation>
    <scope>NUCLEOTIDE SEQUENCE</scope>
</reference>
<name>A0A820Q1B1_9BILA</name>
<feature type="compositionally biased region" description="Low complexity" evidence="1">
    <location>
        <begin position="12"/>
        <end position="24"/>
    </location>
</feature>
<accession>A0A820Q1B1</accession>
<comment type="caution">
    <text evidence="2">The sequence shown here is derived from an EMBL/GenBank/DDBJ whole genome shotgun (WGS) entry which is preliminary data.</text>
</comment>
<sequence length="69" mass="7333">MQGTINVISIRGPSSGISTTPSKSSPRDQSQLPSPYASTGPIISTGVPPWIIKGSSIHHVHQLYQWAPP</sequence>
<dbReference type="AlphaFoldDB" id="A0A820Q1B1"/>
<evidence type="ECO:0000313" key="3">
    <source>
        <dbReference type="Proteomes" id="UP000663881"/>
    </source>
</evidence>